<proteinExistence type="predicted"/>
<feature type="domain" description="Major facilitator superfamily (MFS) profile" evidence="6">
    <location>
        <begin position="8"/>
        <end position="470"/>
    </location>
</feature>
<dbReference type="PROSITE" id="PS50850">
    <property type="entry name" value="MFS"/>
    <property type="match status" value="1"/>
</dbReference>
<dbReference type="Pfam" id="PF07690">
    <property type="entry name" value="MFS_1"/>
    <property type="match status" value="2"/>
</dbReference>
<feature type="transmembrane region" description="Helical" evidence="5">
    <location>
        <begin position="43"/>
        <end position="62"/>
    </location>
</feature>
<evidence type="ECO:0000256" key="3">
    <source>
        <dbReference type="ARBA" id="ARBA00022989"/>
    </source>
</evidence>
<keyword evidence="4 5" id="KW-0472">Membrane</keyword>
<evidence type="ECO:0000313" key="7">
    <source>
        <dbReference type="EMBL" id="MBX6980634.1"/>
    </source>
</evidence>
<dbReference type="SUPFAM" id="SSF103473">
    <property type="entry name" value="MFS general substrate transporter"/>
    <property type="match status" value="2"/>
</dbReference>
<dbReference type="InterPro" id="IPR020846">
    <property type="entry name" value="MFS_dom"/>
</dbReference>
<organism evidence="7 8">
    <name type="scientific">Providencia rettgeri</name>
    <dbReference type="NCBI Taxonomy" id="587"/>
    <lineage>
        <taxon>Bacteria</taxon>
        <taxon>Pseudomonadati</taxon>
        <taxon>Pseudomonadota</taxon>
        <taxon>Gammaproteobacteria</taxon>
        <taxon>Enterobacterales</taxon>
        <taxon>Morganellaceae</taxon>
        <taxon>Providencia</taxon>
    </lineage>
</organism>
<feature type="transmembrane region" description="Helical" evidence="5">
    <location>
        <begin position="438"/>
        <end position="460"/>
    </location>
</feature>
<dbReference type="Proteomes" id="UP000824410">
    <property type="component" value="Unassembled WGS sequence"/>
</dbReference>
<evidence type="ECO:0000256" key="2">
    <source>
        <dbReference type="ARBA" id="ARBA00022692"/>
    </source>
</evidence>
<dbReference type="RefSeq" id="WP_071548013.1">
    <property type="nucleotide sequence ID" value="NZ_ABEXNG020000028.1"/>
</dbReference>
<feature type="transmembrane region" description="Helical" evidence="5">
    <location>
        <begin position="266"/>
        <end position="291"/>
    </location>
</feature>
<dbReference type="InterPro" id="IPR036259">
    <property type="entry name" value="MFS_trans_sf"/>
</dbReference>
<feature type="transmembrane region" description="Helical" evidence="5">
    <location>
        <begin position="365"/>
        <end position="385"/>
    </location>
</feature>
<dbReference type="KEGG" id="prg:RB151_018790"/>
<comment type="subcellular location">
    <subcellularLocation>
        <location evidence="1">Membrane</location>
        <topology evidence="1">Multi-pass membrane protein</topology>
    </subcellularLocation>
</comment>
<feature type="transmembrane region" description="Helical" evidence="5">
    <location>
        <begin position="198"/>
        <end position="216"/>
    </location>
</feature>
<dbReference type="GO" id="GO:0022857">
    <property type="term" value="F:transmembrane transporter activity"/>
    <property type="evidence" value="ECO:0007669"/>
    <property type="project" value="InterPro"/>
</dbReference>
<evidence type="ECO:0000313" key="8">
    <source>
        <dbReference type="Proteomes" id="UP000824410"/>
    </source>
</evidence>
<dbReference type="PANTHER" id="PTHR42718">
    <property type="entry name" value="MAJOR FACILITATOR SUPERFAMILY MULTIDRUG TRANSPORTER MFSC"/>
    <property type="match status" value="1"/>
</dbReference>
<dbReference type="EMBL" id="SHDO01000010">
    <property type="protein sequence ID" value="MBX6980634.1"/>
    <property type="molecule type" value="Genomic_DNA"/>
</dbReference>
<keyword evidence="3 5" id="KW-1133">Transmembrane helix</keyword>
<gene>
    <name evidence="7" type="ORF">EX242_10220</name>
</gene>
<dbReference type="PANTHER" id="PTHR42718:SF39">
    <property type="entry name" value="ACTINORHODIN TRANSPORTER-RELATED"/>
    <property type="match status" value="1"/>
</dbReference>
<dbReference type="AlphaFoldDB" id="A0A1J0E6F5"/>
<sequence length="470" mass="51306">MNRHQSIALFVLLLAGFVTIFDLFVVNVAIVSIQQSLNANLTQITLIIVGYELAFGLLLITGGRLGDIYGKKSLYRVGMTLFTITSLLCALAPTASLLVTSRFLQGLSAALLFPQVYSSIRINFNEQTAKKAFGYLGMSLGLAAIAGQALGGWLITLDLFGLGWRTIFLVNLPIGAVAVFLSGFLLEGHRMKVNLDWYGVFLSSSGICCALFPLLMLPVWGWSTIGTVLLISGIMLLTLFVYQEKRLEKQGKAPLFTLSILTHRDFVIGLLVVMSVYATSSAFPLMLSLLLQKGMGLTPFLSGLIFVPSSIGFVISSIITPYWTRRYGDRVIFWGAIFYAISYVLLLIALYAFSLNSPVEWLSPILFFIGFTQGMIMTPMLNLVLAKVTPELVGQASGFTATLQQIGAAMGATSVSVIMQYALAAMPKQLPFEQLKWAISWGLGFNVLMAICAAVLLLMITGRLTLLYKK</sequence>
<reference evidence="7" key="1">
    <citation type="submission" date="2019-02" db="EMBL/GenBank/DDBJ databases">
        <title>Genomic characterization of isolates from hospital effluents in KZN, South Africa.</title>
        <authorList>
            <person name="Ntshobeni N."/>
            <person name="Allam M."/>
            <person name="Ismail A."/>
            <person name="Amoako D."/>
            <person name="Essack S."/>
            <person name="Chenia H."/>
        </authorList>
    </citation>
    <scope>NUCLEOTIDE SEQUENCE</scope>
    <source>
        <strain evidence="7">AFE97_S1</strain>
    </source>
</reference>
<evidence type="ECO:0000259" key="6">
    <source>
        <dbReference type="PROSITE" id="PS50850"/>
    </source>
</evidence>
<dbReference type="GO" id="GO:0016020">
    <property type="term" value="C:membrane"/>
    <property type="evidence" value="ECO:0007669"/>
    <property type="project" value="UniProtKB-SubCell"/>
</dbReference>
<evidence type="ECO:0000256" key="4">
    <source>
        <dbReference type="ARBA" id="ARBA00023136"/>
    </source>
</evidence>
<feature type="transmembrane region" description="Helical" evidence="5">
    <location>
        <begin position="331"/>
        <end position="353"/>
    </location>
</feature>
<protein>
    <submittedName>
        <fullName evidence="7">MFS transporter</fullName>
    </submittedName>
</protein>
<feature type="transmembrane region" description="Helical" evidence="5">
    <location>
        <begin position="222"/>
        <end position="242"/>
    </location>
</feature>
<keyword evidence="2 5" id="KW-0812">Transmembrane</keyword>
<feature type="transmembrane region" description="Helical" evidence="5">
    <location>
        <begin position="167"/>
        <end position="186"/>
    </location>
</feature>
<dbReference type="OrthoDB" id="9807274at2"/>
<accession>A0A1J0E6F5</accession>
<comment type="caution">
    <text evidence="7">The sequence shown here is derived from an EMBL/GenBank/DDBJ whole genome shotgun (WGS) entry which is preliminary data.</text>
</comment>
<evidence type="ECO:0000256" key="1">
    <source>
        <dbReference type="ARBA" id="ARBA00004141"/>
    </source>
</evidence>
<feature type="transmembrane region" description="Helical" evidence="5">
    <location>
        <begin position="297"/>
        <end position="319"/>
    </location>
</feature>
<feature type="transmembrane region" description="Helical" evidence="5">
    <location>
        <begin position="406"/>
        <end position="426"/>
    </location>
</feature>
<feature type="transmembrane region" description="Helical" evidence="5">
    <location>
        <begin position="103"/>
        <end position="120"/>
    </location>
</feature>
<dbReference type="Gene3D" id="1.20.1250.20">
    <property type="entry name" value="MFS general substrate transporter like domains"/>
    <property type="match status" value="1"/>
</dbReference>
<feature type="transmembrane region" description="Helical" evidence="5">
    <location>
        <begin position="74"/>
        <end position="97"/>
    </location>
</feature>
<evidence type="ECO:0000256" key="5">
    <source>
        <dbReference type="SAM" id="Phobius"/>
    </source>
</evidence>
<dbReference type="InterPro" id="IPR011701">
    <property type="entry name" value="MFS"/>
</dbReference>
<name>A0A1J0E6F5_PRORE</name>
<dbReference type="CDD" id="cd17321">
    <property type="entry name" value="MFS_MMR_MDR_like"/>
    <property type="match status" value="1"/>
</dbReference>
<feature type="transmembrane region" description="Helical" evidence="5">
    <location>
        <begin position="7"/>
        <end position="31"/>
    </location>
</feature>
<dbReference type="Gene3D" id="1.20.1720.10">
    <property type="entry name" value="Multidrug resistance protein D"/>
    <property type="match status" value="1"/>
</dbReference>
<feature type="transmembrane region" description="Helical" evidence="5">
    <location>
        <begin position="132"/>
        <end position="155"/>
    </location>
</feature>